<proteinExistence type="inferred from homology"/>
<dbReference type="PANTHER" id="PTHR42813:SF4">
    <property type="entry name" value="NADP-DEPENDENT ISOPROPANOL DEHYDROGENASE"/>
    <property type="match status" value="1"/>
</dbReference>
<dbReference type="InterPro" id="IPR020843">
    <property type="entry name" value="ER"/>
</dbReference>
<sequence>MKALVYQGPNCLALEERPKPSIQDPTDAIVKVTHTTICGTDIHLLQNEIPCNPDCILGHEGVGIIEAIGSGVTNFYPDQLVLISCITSCGYCLHCRKGMPSNCLSGGFTLGNKIDGTQAEYVRVPHASFSLHLLPDTIDRKASVLLSDVFPTAYECGIRNGQIRPGSRVAIIGPGPIGLAALSMLKSLFGPALVVVIGRGKSRLDAAKAAGADHTLSTLDGIGELTERSNALTGDRGFDVVIEAVGSKQAFEISQALVAAGGTIATLGVYGSKCDLHLEKLWNRNICLKTGLVDTVSTPELLEMAKAGILRPESLVSHNFSLDEIEQAYTVVRAASEHGTMKVVITI</sequence>
<dbReference type="PROSITE" id="PS00059">
    <property type="entry name" value="ADH_ZINC"/>
    <property type="match status" value="1"/>
</dbReference>
<dbReference type="RefSeq" id="XP_070883239.1">
    <property type="nucleotide sequence ID" value="XM_071029903.1"/>
</dbReference>
<dbReference type="InterPro" id="IPR013154">
    <property type="entry name" value="ADH-like_N"/>
</dbReference>
<dbReference type="Pfam" id="PF00107">
    <property type="entry name" value="ADH_zinc_N"/>
    <property type="match status" value="1"/>
</dbReference>
<protein>
    <submittedName>
        <fullName evidence="8">Alcohol dehydrogenase</fullName>
    </submittedName>
</protein>
<dbReference type="InterPro" id="IPR002328">
    <property type="entry name" value="ADH_Zn_CS"/>
</dbReference>
<dbReference type="Gene3D" id="3.40.50.720">
    <property type="entry name" value="NAD(P)-binding Rossmann-like Domain"/>
    <property type="match status" value="1"/>
</dbReference>
<dbReference type="SUPFAM" id="SSF51735">
    <property type="entry name" value="NAD(P)-binding Rossmann-fold domains"/>
    <property type="match status" value="1"/>
</dbReference>
<accession>A0ABR4LIC2</accession>
<feature type="domain" description="Enoyl reductase (ER)" evidence="7">
    <location>
        <begin position="8"/>
        <end position="345"/>
    </location>
</feature>
<reference evidence="8 9" key="1">
    <citation type="submission" date="2024-07" db="EMBL/GenBank/DDBJ databases">
        <title>Section-level genome sequencing and comparative genomics of Aspergillus sections Usti and Cavernicolus.</title>
        <authorList>
            <consortium name="Lawrence Berkeley National Laboratory"/>
            <person name="Nybo J.L."/>
            <person name="Vesth T.C."/>
            <person name="Theobald S."/>
            <person name="Frisvad J.C."/>
            <person name="Larsen T.O."/>
            <person name="Kjaerboelling I."/>
            <person name="Rothschild-Mancinelli K."/>
            <person name="Lyhne E.K."/>
            <person name="Kogle M.E."/>
            <person name="Barry K."/>
            <person name="Clum A."/>
            <person name="Na H."/>
            <person name="Ledsgaard L."/>
            <person name="Lin J."/>
            <person name="Lipzen A."/>
            <person name="Kuo A."/>
            <person name="Riley R."/>
            <person name="Mondo S."/>
            <person name="Labutti K."/>
            <person name="Haridas S."/>
            <person name="Pangalinan J."/>
            <person name="Salamov A.A."/>
            <person name="Simmons B.A."/>
            <person name="Magnuson J.K."/>
            <person name="Chen J."/>
            <person name="Drula E."/>
            <person name="Henrissat B."/>
            <person name="Wiebenga A."/>
            <person name="Lubbers R.J."/>
            <person name="Gomes A.C."/>
            <person name="Macurrencykelacurrency M.R."/>
            <person name="Stajich J."/>
            <person name="Grigoriev I.V."/>
            <person name="Mortensen U.H."/>
            <person name="De Vries R.P."/>
            <person name="Baker S.E."/>
            <person name="Andersen M.R."/>
        </authorList>
    </citation>
    <scope>NUCLEOTIDE SEQUENCE [LARGE SCALE GENOMIC DNA]</scope>
    <source>
        <strain evidence="8 9">CBS 449.75</strain>
    </source>
</reference>
<dbReference type="Proteomes" id="UP001610432">
    <property type="component" value="Unassembled WGS sequence"/>
</dbReference>
<evidence type="ECO:0000313" key="8">
    <source>
        <dbReference type="EMBL" id="KAL2864260.1"/>
    </source>
</evidence>
<dbReference type="InterPro" id="IPR011032">
    <property type="entry name" value="GroES-like_sf"/>
</dbReference>
<dbReference type="SUPFAM" id="SSF50129">
    <property type="entry name" value="GroES-like"/>
    <property type="match status" value="1"/>
</dbReference>
<dbReference type="GeneID" id="98144975"/>
<comment type="similarity">
    <text evidence="2 6">Belongs to the zinc-containing alcohol dehydrogenase family.</text>
</comment>
<dbReference type="InterPro" id="IPR036291">
    <property type="entry name" value="NAD(P)-bd_dom_sf"/>
</dbReference>
<evidence type="ECO:0000256" key="6">
    <source>
        <dbReference type="RuleBase" id="RU361277"/>
    </source>
</evidence>
<keyword evidence="5" id="KW-0560">Oxidoreductase</keyword>
<name>A0ABR4LIC2_9EURO</name>
<evidence type="ECO:0000256" key="1">
    <source>
        <dbReference type="ARBA" id="ARBA00001947"/>
    </source>
</evidence>
<evidence type="ECO:0000256" key="4">
    <source>
        <dbReference type="ARBA" id="ARBA00022833"/>
    </source>
</evidence>
<keyword evidence="9" id="KW-1185">Reference proteome</keyword>
<dbReference type="Gene3D" id="3.90.180.10">
    <property type="entry name" value="Medium-chain alcohol dehydrogenases, catalytic domain"/>
    <property type="match status" value="1"/>
</dbReference>
<dbReference type="Pfam" id="PF08240">
    <property type="entry name" value="ADH_N"/>
    <property type="match status" value="1"/>
</dbReference>
<evidence type="ECO:0000313" key="9">
    <source>
        <dbReference type="Proteomes" id="UP001610432"/>
    </source>
</evidence>
<evidence type="ECO:0000256" key="5">
    <source>
        <dbReference type="ARBA" id="ARBA00023002"/>
    </source>
</evidence>
<keyword evidence="3 6" id="KW-0479">Metal-binding</keyword>
<evidence type="ECO:0000256" key="2">
    <source>
        <dbReference type="ARBA" id="ARBA00008072"/>
    </source>
</evidence>
<comment type="cofactor">
    <cofactor evidence="1 6">
        <name>Zn(2+)</name>
        <dbReference type="ChEBI" id="CHEBI:29105"/>
    </cofactor>
</comment>
<evidence type="ECO:0000259" key="7">
    <source>
        <dbReference type="SMART" id="SM00829"/>
    </source>
</evidence>
<organism evidence="8 9">
    <name type="scientific">Aspergillus lucknowensis</name>
    <dbReference type="NCBI Taxonomy" id="176173"/>
    <lineage>
        <taxon>Eukaryota</taxon>
        <taxon>Fungi</taxon>
        <taxon>Dikarya</taxon>
        <taxon>Ascomycota</taxon>
        <taxon>Pezizomycotina</taxon>
        <taxon>Eurotiomycetes</taxon>
        <taxon>Eurotiomycetidae</taxon>
        <taxon>Eurotiales</taxon>
        <taxon>Aspergillaceae</taxon>
        <taxon>Aspergillus</taxon>
        <taxon>Aspergillus subgen. Nidulantes</taxon>
    </lineage>
</organism>
<evidence type="ECO:0000256" key="3">
    <source>
        <dbReference type="ARBA" id="ARBA00022723"/>
    </source>
</evidence>
<dbReference type="InterPro" id="IPR013149">
    <property type="entry name" value="ADH-like_C"/>
</dbReference>
<comment type="caution">
    <text evidence="8">The sequence shown here is derived from an EMBL/GenBank/DDBJ whole genome shotgun (WGS) entry which is preliminary data.</text>
</comment>
<keyword evidence="4 6" id="KW-0862">Zinc</keyword>
<dbReference type="SMART" id="SM00829">
    <property type="entry name" value="PKS_ER"/>
    <property type="match status" value="1"/>
</dbReference>
<gene>
    <name evidence="8" type="ORF">BJX67DRAFT_361658</name>
</gene>
<dbReference type="PANTHER" id="PTHR42813">
    <property type="entry name" value="ZINC-TYPE ALCOHOL DEHYDROGENASE-LIKE"/>
    <property type="match status" value="1"/>
</dbReference>
<dbReference type="EMBL" id="JBFXLQ010000042">
    <property type="protein sequence ID" value="KAL2864260.1"/>
    <property type="molecule type" value="Genomic_DNA"/>
</dbReference>